<accession>A0A087D8L1</accession>
<dbReference type="EMBL" id="JGZO01000020">
    <property type="protein sequence ID" value="KFI91861.1"/>
    <property type="molecule type" value="Genomic_DNA"/>
</dbReference>
<dbReference type="GeneID" id="85167052"/>
<dbReference type="STRING" id="158787.BSCA_2387"/>
<reference evidence="2 3" key="1">
    <citation type="submission" date="2014-03" db="EMBL/GenBank/DDBJ databases">
        <title>Genomics of Bifidobacteria.</title>
        <authorList>
            <person name="Ventura M."/>
            <person name="Milani C."/>
            <person name="Lugli G.A."/>
        </authorList>
    </citation>
    <scope>NUCLEOTIDE SEQUENCE [LARGE SCALE GENOMIC DNA]</scope>
    <source>
        <strain evidence="2 3">LMG 21589</strain>
    </source>
</reference>
<proteinExistence type="predicted"/>
<dbReference type="Proteomes" id="UP000029033">
    <property type="component" value="Unassembled WGS sequence"/>
</dbReference>
<feature type="domain" description="Polysaccharide pyruvyl transferase" evidence="1">
    <location>
        <begin position="13"/>
        <end position="311"/>
    </location>
</feature>
<dbReference type="AlphaFoldDB" id="A0A087D8L1"/>
<gene>
    <name evidence="2" type="ORF">BSCA_2387</name>
</gene>
<sequence>MRIGTITFHSAYNYGSALQAYALKEYLKSLGHDTHVIDYRGDDFDQYRLFATGDSQRLHRALSNIVFFPRNFKRYRNFEKFINQHLDITPNRYQGKNAEEELKKDASSFDALICGSDQIWNLDCTRGIVGPFFLDFAAPGCKKIAYAPSLAQTHFKSEFFNSSVKSQLSSLLDDFNSLSVREANTVSLFQPLTKNPINVVVDPTLLLEKSQYTSIETDNLPSKIRNKKFIFAYTLWPNNSMRKYVDNLARRHNLIIVYISRKAINYSSPSINLFGISPSMFLKLIDDAEYVVSNSFHATVFSILFEKKFITYGKDKATSRMAYLLSELHISDHLVNDQFESAFDPISADWDSVQKKLSEMRIYSIHYLKEALS</sequence>
<evidence type="ECO:0000259" key="1">
    <source>
        <dbReference type="Pfam" id="PF04230"/>
    </source>
</evidence>
<evidence type="ECO:0000313" key="3">
    <source>
        <dbReference type="Proteomes" id="UP000029033"/>
    </source>
</evidence>
<evidence type="ECO:0000313" key="2">
    <source>
        <dbReference type="EMBL" id="KFI91861.1"/>
    </source>
</evidence>
<dbReference type="OrthoDB" id="9811182at2"/>
<name>A0A087D8L1_9BIFI</name>
<dbReference type="GO" id="GO:0016740">
    <property type="term" value="F:transferase activity"/>
    <property type="evidence" value="ECO:0007669"/>
    <property type="project" value="UniProtKB-KW"/>
</dbReference>
<comment type="caution">
    <text evidence="2">The sequence shown here is derived from an EMBL/GenBank/DDBJ whole genome shotgun (WGS) entry which is preliminary data.</text>
</comment>
<protein>
    <submittedName>
        <fullName evidence="2">Polysaccharide pyruvyl transferase</fullName>
    </submittedName>
</protein>
<dbReference type="eggNOG" id="COG2327">
    <property type="taxonomic scope" value="Bacteria"/>
</dbReference>
<keyword evidence="2" id="KW-0808">Transferase</keyword>
<dbReference type="RefSeq" id="WP_081893022.1">
    <property type="nucleotide sequence ID" value="NZ_JASOEM010000015.1"/>
</dbReference>
<dbReference type="Pfam" id="PF04230">
    <property type="entry name" value="PS_pyruv_trans"/>
    <property type="match status" value="1"/>
</dbReference>
<keyword evidence="3" id="KW-1185">Reference proteome</keyword>
<dbReference type="InterPro" id="IPR007345">
    <property type="entry name" value="Polysacch_pyruvyl_Trfase"/>
</dbReference>
<organism evidence="2 3">
    <name type="scientific">Bifidobacterium scardovii</name>
    <dbReference type="NCBI Taxonomy" id="158787"/>
    <lineage>
        <taxon>Bacteria</taxon>
        <taxon>Bacillati</taxon>
        <taxon>Actinomycetota</taxon>
        <taxon>Actinomycetes</taxon>
        <taxon>Bifidobacteriales</taxon>
        <taxon>Bifidobacteriaceae</taxon>
        <taxon>Bifidobacterium</taxon>
    </lineage>
</organism>